<dbReference type="GO" id="GO:0006629">
    <property type="term" value="P:lipid metabolic process"/>
    <property type="evidence" value="ECO:0007669"/>
    <property type="project" value="TreeGrafter"/>
</dbReference>
<dbReference type="Gene3D" id="2.40.128.20">
    <property type="match status" value="1"/>
</dbReference>
<reference evidence="2" key="2">
    <citation type="submission" date="2015-06" db="UniProtKB">
        <authorList>
            <consortium name="EnsemblMetazoa"/>
        </authorList>
    </citation>
    <scope>IDENTIFICATION</scope>
</reference>
<dbReference type="AlphaFoldDB" id="T1L180"/>
<keyword evidence="3" id="KW-1185">Reference proteome</keyword>
<accession>T1L180</accession>
<dbReference type="SUPFAM" id="SSF50814">
    <property type="entry name" value="Lipocalins"/>
    <property type="match status" value="1"/>
</dbReference>
<dbReference type="GO" id="GO:0005737">
    <property type="term" value="C:cytoplasm"/>
    <property type="evidence" value="ECO:0007669"/>
    <property type="project" value="TreeGrafter"/>
</dbReference>
<dbReference type="InterPro" id="IPR000566">
    <property type="entry name" value="Lipocln_cytosolic_FA-bd_dom"/>
</dbReference>
<dbReference type="GO" id="GO:0000302">
    <property type="term" value="P:response to reactive oxygen species"/>
    <property type="evidence" value="ECO:0007669"/>
    <property type="project" value="TreeGrafter"/>
</dbReference>
<dbReference type="HOGENOM" id="CLU_2561250_0_0_1"/>
<feature type="domain" description="Lipocalin/cytosolic fatty-acid binding" evidence="1">
    <location>
        <begin position="15"/>
        <end position="77"/>
    </location>
</feature>
<name>T1L180_TETUR</name>
<protein>
    <recommendedName>
        <fullName evidence="1">Lipocalin/cytosolic fatty-acid binding domain-containing protein</fullName>
    </recommendedName>
</protein>
<dbReference type="InterPro" id="IPR012674">
    <property type="entry name" value="Calycin"/>
</dbReference>
<proteinExistence type="predicted"/>
<dbReference type="EnsemblMetazoa" id="tetur31g00800.1">
    <property type="protein sequence ID" value="tetur31g00800.1"/>
    <property type="gene ID" value="tetur31g00800"/>
</dbReference>
<dbReference type="Proteomes" id="UP000015104">
    <property type="component" value="Unassembled WGS sequence"/>
</dbReference>
<evidence type="ECO:0000313" key="3">
    <source>
        <dbReference type="Proteomes" id="UP000015104"/>
    </source>
</evidence>
<sequence>MENPKTQDLVIFSAQYWIVDTDYNNYALVVSYNDVLGPLNSRDVWILSRKPTLEDNIVANLVTKLDSVGINGVKLGDIIQNC</sequence>
<evidence type="ECO:0000259" key="1">
    <source>
        <dbReference type="Pfam" id="PF00061"/>
    </source>
</evidence>
<organism evidence="2 3">
    <name type="scientific">Tetranychus urticae</name>
    <name type="common">Two-spotted spider mite</name>
    <dbReference type="NCBI Taxonomy" id="32264"/>
    <lineage>
        <taxon>Eukaryota</taxon>
        <taxon>Metazoa</taxon>
        <taxon>Ecdysozoa</taxon>
        <taxon>Arthropoda</taxon>
        <taxon>Chelicerata</taxon>
        <taxon>Arachnida</taxon>
        <taxon>Acari</taxon>
        <taxon>Acariformes</taxon>
        <taxon>Trombidiformes</taxon>
        <taxon>Prostigmata</taxon>
        <taxon>Eleutherengona</taxon>
        <taxon>Raphignathae</taxon>
        <taxon>Tetranychoidea</taxon>
        <taxon>Tetranychidae</taxon>
        <taxon>Tetranychus</taxon>
    </lineage>
</organism>
<evidence type="ECO:0000313" key="2">
    <source>
        <dbReference type="EnsemblMetazoa" id="tetur31g00800.1"/>
    </source>
</evidence>
<reference evidence="3" key="1">
    <citation type="submission" date="2011-08" db="EMBL/GenBank/DDBJ databases">
        <authorList>
            <person name="Rombauts S."/>
        </authorList>
    </citation>
    <scope>NUCLEOTIDE SEQUENCE</scope>
    <source>
        <strain evidence="3">London</strain>
    </source>
</reference>
<dbReference type="PANTHER" id="PTHR10612">
    <property type="entry name" value="APOLIPOPROTEIN D"/>
    <property type="match status" value="1"/>
</dbReference>
<dbReference type="EMBL" id="CAEY01000889">
    <property type="status" value="NOT_ANNOTATED_CDS"/>
    <property type="molecule type" value="Genomic_DNA"/>
</dbReference>
<dbReference type="Pfam" id="PF00061">
    <property type="entry name" value="Lipocalin"/>
    <property type="match status" value="1"/>
</dbReference>
<dbReference type="PANTHER" id="PTHR10612:SF34">
    <property type="entry name" value="APOLIPOPROTEIN D"/>
    <property type="match status" value="1"/>
</dbReference>